<evidence type="ECO:0000256" key="7">
    <source>
        <dbReference type="ARBA" id="ARBA00044529"/>
    </source>
</evidence>
<evidence type="ECO:0000256" key="1">
    <source>
        <dbReference type="ARBA" id="ARBA00004123"/>
    </source>
</evidence>
<feature type="region of interest" description="Disordered" evidence="8">
    <location>
        <begin position="259"/>
        <end position="585"/>
    </location>
</feature>
<feature type="domain" description="XLF-like coiled-coil region" evidence="10">
    <location>
        <begin position="130"/>
        <end position="180"/>
    </location>
</feature>
<feature type="compositionally biased region" description="Acidic residues" evidence="8">
    <location>
        <begin position="320"/>
        <end position="333"/>
    </location>
</feature>
<dbReference type="PANTHER" id="PTHR32235">
    <property type="entry name" value="NON-HOMOLOGOUS END-JOINING FACTOR 1"/>
    <property type="match status" value="1"/>
</dbReference>
<dbReference type="InterPro" id="IPR053829">
    <property type="entry name" value="XLF-like_CC"/>
</dbReference>
<dbReference type="Pfam" id="PF09302">
    <property type="entry name" value="XLF"/>
    <property type="match status" value="1"/>
</dbReference>
<evidence type="ECO:0000313" key="11">
    <source>
        <dbReference type="EMBL" id="USW53898.1"/>
    </source>
</evidence>
<dbReference type="InterPro" id="IPR038051">
    <property type="entry name" value="XRCC4-like_N_sf"/>
</dbReference>
<dbReference type="Gene3D" id="2.170.210.10">
    <property type="entry name" value="DNA double-strand break repair and VJ recombination XRCC4, N-terminal"/>
    <property type="match status" value="1"/>
</dbReference>
<evidence type="ECO:0000259" key="10">
    <source>
        <dbReference type="Pfam" id="PF21928"/>
    </source>
</evidence>
<feature type="compositionally biased region" description="Basic and acidic residues" evidence="8">
    <location>
        <begin position="363"/>
        <end position="373"/>
    </location>
</feature>
<comment type="similarity">
    <text evidence="6">Belongs to the XRCC4-XLF family. XLF subfamily.</text>
</comment>
<evidence type="ECO:0000259" key="9">
    <source>
        <dbReference type="Pfam" id="PF09302"/>
    </source>
</evidence>
<dbReference type="AlphaFoldDB" id="A0A9Q9ELY4"/>
<feature type="compositionally biased region" description="Polar residues" evidence="8">
    <location>
        <begin position="266"/>
        <end position="279"/>
    </location>
</feature>
<comment type="subcellular location">
    <subcellularLocation>
        <location evidence="1">Nucleus</location>
    </subcellularLocation>
</comment>
<feature type="domain" description="XLF-like N-terminal" evidence="9">
    <location>
        <begin position="6"/>
        <end position="122"/>
    </location>
</feature>
<evidence type="ECO:0000256" key="3">
    <source>
        <dbReference type="ARBA" id="ARBA00023125"/>
    </source>
</evidence>
<evidence type="ECO:0000313" key="12">
    <source>
        <dbReference type="Proteomes" id="UP001056384"/>
    </source>
</evidence>
<sequence>MVISRPWKSLNVTGDFPLLFLKAQIDNTRCHIQLTDLNRLWAVSWNRKELVQSARRQGTSIDPSEDDAQYEQFVSKVGSALEGERPTTLNLEPAPTKGGLDLTVSAPLPGSLPIFKWTISLHRLESENGSAFEADVLTPLLVHANNLRSRIQFLVDELGHKDRVIAKVADKLENVGQDLTQVFPGASKSGWNKKVSRKQLAKHVDGLSPFDTTAWQAESTKAIDQEDPSVESLDTLLAEMPDAGLLSAHKDTVGSWWLPRGENVLNDDTPSSRVDNGSMNRHPHRRVSRRTASPPILSARESSIAGEDFQRQTTPPVAIDNEDEETEDDDDLDAGTYKPSRVETTGDTPVSSQSKDVGVKPAESVKRSEHPAERQSGFESASNITKTSDHGSKDLGKSRTKLGAFGGARKSETPTPELEPEVVEPLDSPPAQVKKVGRKLGGFGGSAKRKTPEAEPGGTSDDSTPAVAKRSGRLGVYGGTTTEPQSATVSLARIRTRLGAFGGKAPASSQAPEQDDTKAPSQSVSDVARTEGYEVEERPSRALQKVEDVEQERERSEERADKRRDKLKADIAERSKEPVKKKRRF</sequence>
<keyword evidence="5" id="KW-0539">Nucleus</keyword>
<dbReference type="Proteomes" id="UP001056384">
    <property type="component" value="Chromosome 5"/>
</dbReference>
<feature type="compositionally biased region" description="Polar residues" evidence="8">
    <location>
        <begin position="479"/>
        <end position="489"/>
    </location>
</feature>
<evidence type="ECO:0000256" key="4">
    <source>
        <dbReference type="ARBA" id="ARBA00023204"/>
    </source>
</evidence>
<dbReference type="EMBL" id="CP099422">
    <property type="protein sequence ID" value="USW53898.1"/>
    <property type="molecule type" value="Genomic_DNA"/>
</dbReference>
<name>A0A9Q9ELY4_9PEZI</name>
<dbReference type="GO" id="GO:0045027">
    <property type="term" value="F:DNA end binding"/>
    <property type="evidence" value="ECO:0007669"/>
    <property type="project" value="TreeGrafter"/>
</dbReference>
<evidence type="ECO:0000256" key="2">
    <source>
        <dbReference type="ARBA" id="ARBA00022763"/>
    </source>
</evidence>
<accession>A0A9Q9ELY4</accession>
<keyword evidence="3" id="KW-0238">DNA-binding</keyword>
<dbReference type="CDD" id="cd22285">
    <property type="entry name" value="HD_XLF_N"/>
    <property type="match status" value="1"/>
</dbReference>
<dbReference type="InterPro" id="IPR015381">
    <property type="entry name" value="XLF-like_N"/>
</dbReference>
<feature type="compositionally biased region" description="Basic and acidic residues" evidence="8">
    <location>
        <begin position="387"/>
        <end position="397"/>
    </location>
</feature>
<feature type="compositionally biased region" description="Polar residues" evidence="8">
    <location>
        <begin position="377"/>
        <end position="386"/>
    </location>
</feature>
<dbReference type="GO" id="GO:0032807">
    <property type="term" value="C:DNA ligase IV complex"/>
    <property type="evidence" value="ECO:0007669"/>
    <property type="project" value="TreeGrafter"/>
</dbReference>
<evidence type="ECO:0000256" key="8">
    <source>
        <dbReference type="SAM" id="MobiDB-lite"/>
    </source>
</evidence>
<dbReference type="PANTHER" id="PTHR32235:SF1">
    <property type="entry name" value="NON-HOMOLOGOUS END-JOINING FACTOR 1"/>
    <property type="match status" value="1"/>
</dbReference>
<keyword evidence="2" id="KW-0227">DNA damage</keyword>
<dbReference type="Pfam" id="PF21928">
    <property type="entry name" value="XLF_CC"/>
    <property type="match status" value="1"/>
</dbReference>
<protein>
    <recommendedName>
        <fullName evidence="7">Non-homologous end-joining factor 1</fullName>
    </recommendedName>
</protein>
<evidence type="ECO:0000256" key="5">
    <source>
        <dbReference type="ARBA" id="ARBA00023242"/>
    </source>
</evidence>
<organism evidence="11 12">
    <name type="scientific">Septoria linicola</name>
    <dbReference type="NCBI Taxonomy" id="215465"/>
    <lineage>
        <taxon>Eukaryota</taxon>
        <taxon>Fungi</taxon>
        <taxon>Dikarya</taxon>
        <taxon>Ascomycota</taxon>
        <taxon>Pezizomycotina</taxon>
        <taxon>Dothideomycetes</taxon>
        <taxon>Dothideomycetidae</taxon>
        <taxon>Mycosphaerellales</taxon>
        <taxon>Mycosphaerellaceae</taxon>
        <taxon>Septoria</taxon>
    </lineage>
</organism>
<keyword evidence="12" id="KW-1185">Reference proteome</keyword>
<reference evidence="11" key="1">
    <citation type="submission" date="2022-06" db="EMBL/GenBank/DDBJ databases">
        <title>Complete genome sequences of two strains of the flax pathogen Septoria linicola.</title>
        <authorList>
            <person name="Lapalu N."/>
            <person name="Simon A."/>
            <person name="Demenou B."/>
            <person name="Paumier D."/>
            <person name="Guillot M.-P."/>
            <person name="Gout L."/>
            <person name="Valade R."/>
        </authorList>
    </citation>
    <scope>NUCLEOTIDE SEQUENCE</scope>
    <source>
        <strain evidence="11">SE15195</strain>
    </source>
</reference>
<keyword evidence="4" id="KW-0234">DNA repair</keyword>
<feature type="compositionally biased region" description="Polar residues" evidence="8">
    <location>
        <begin position="342"/>
        <end position="355"/>
    </location>
</feature>
<evidence type="ECO:0000256" key="6">
    <source>
        <dbReference type="ARBA" id="ARBA00025747"/>
    </source>
</evidence>
<dbReference type="GO" id="GO:0006303">
    <property type="term" value="P:double-strand break repair via nonhomologous end joining"/>
    <property type="evidence" value="ECO:0007669"/>
    <property type="project" value="TreeGrafter"/>
</dbReference>
<proteinExistence type="inferred from homology"/>
<feature type="compositionally biased region" description="Basic and acidic residues" evidence="8">
    <location>
        <begin position="528"/>
        <end position="578"/>
    </location>
</feature>
<gene>
    <name evidence="11" type="ORF">Slin15195_G072170</name>
</gene>
<dbReference type="InterPro" id="IPR052287">
    <property type="entry name" value="NHEJ_factor"/>
</dbReference>